<feature type="transmembrane region" description="Helical" evidence="1">
    <location>
        <begin position="309"/>
        <end position="331"/>
    </location>
</feature>
<feature type="transmembrane region" description="Helical" evidence="1">
    <location>
        <begin position="273"/>
        <end position="289"/>
    </location>
</feature>
<feature type="transmembrane region" description="Helical" evidence="1">
    <location>
        <begin position="152"/>
        <end position="172"/>
    </location>
</feature>
<comment type="caution">
    <text evidence="2">The sequence shown here is derived from an EMBL/GenBank/DDBJ whole genome shotgun (WGS) entry which is preliminary data.</text>
</comment>
<dbReference type="AlphaFoldDB" id="A0A269PBB1"/>
<gene>
    <name evidence="2" type="ORF">CIG21_09005</name>
</gene>
<evidence type="ECO:0000313" key="3">
    <source>
        <dbReference type="Proteomes" id="UP000215771"/>
    </source>
</evidence>
<dbReference type="Proteomes" id="UP000215771">
    <property type="component" value="Unassembled WGS sequence"/>
</dbReference>
<feature type="transmembrane region" description="Helical" evidence="1">
    <location>
        <begin position="178"/>
        <end position="197"/>
    </location>
</feature>
<evidence type="ECO:0000313" key="2">
    <source>
        <dbReference type="EMBL" id="PAJ68988.1"/>
    </source>
</evidence>
<feature type="transmembrane region" description="Helical" evidence="1">
    <location>
        <begin position="105"/>
        <end position="123"/>
    </location>
</feature>
<protein>
    <submittedName>
        <fullName evidence="2">Uncharacterized protein</fullName>
    </submittedName>
</protein>
<feature type="transmembrane region" description="Helical" evidence="1">
    <location>
        <begin position="43"/>
        <end position="61"/>
    </location>
</feature>
<name>A0A269PBB1_9CORY</name>
<accession>A0A269PBB1</accession>
<evidence type="ECO:0000256" key="1">
    <source>
        <dbReference type="SAM" id="Phobius"/>
    </source>
</evidence>
<proteinExistence type="predicted"/>
<feature type="transmembrane region" description="Helical" evidence="1">
    <location>
        <begin position="81"/>
        <end position="99"/>
    </location>
</feature>
<sequence>MSAMTHLDRGFLWHQFKAGPWMRFLGAAALPLFVLFATDGGQWMILFGSFMSVMTLSWIAIPEPSAFKALGMNRARVRQQVLTLVVPFAVVVFAVFCLINPHRAVISSAIGVVLAAVTFLVSARPSGEPVDLTRTGGISLARRRGGFAFEVFWRRMCVWAVPVGVITGILYALCARSASSWVTGVLPSGALLFYWLWGVGGGMPTAAVAQSFGTTRKFWVATMVGVATVASLLVTGSAIPVALLIDASVPLTPLLLQGVVGLGVLLLAKVLQVCFTSSGFFIGIMAWTVTRDIMDVAGNNTEVGTGEVVVVLVFCGVCLLSAAVVFALMLTGRLDPKRPRKVKQ</sequence>
<keyword evidence="1" id="KW-1133">Transmembrane helix</keyword>
<feature type="transmembrane region" description="Helical" evidence="1">
    <location>
        <begin position="218"/>
        <end position="245"/>
    </location>
</feature>
<dbReference type="RefSeq" id="WP_095278311.1">
    <property type="nucleotide sequence ID" value="NZ_CP047655.1"/>
</dbReference>
<reference evidence="2 3" key="1">
    <citation type="submission" date="2017-08" db="EMBL/GenBank/DDBJ databases">
        <authorList>
            <person name="de Groot N.N."/>
        </authorList>
    </citation>
    <scope>NUCLEOTIDE SEQUENCE [LARGE SCALE GENOMIC DNA]</scope>
    <source>
        <strain evidence="2 3">NBT06-6</strain>
    </source>
</reference>
<keyword evidence="1" id="KW-0812">Transmembrane</keyword>
<dbReference type="EMBL" id="NQMQ01000019">
    <property type="protein sequence ID" value="PAJ68988.1"/>
    <property type="molecule type" value="Genomic_DNA"/>
</dbReference>
<keyword evidence="1" id="KW-0472">Membrane</keyword>
<organism evidence="2 3">
    <name type="scientific">Corynebacterium hadale</name>
    <dbReference type="NCBI Taxonomy" id="2026255"/>
    <lineage>
        <taxon>Bacteria</taxon>
        <taxon>Bacillati</taxon>
        <taxon>Actinomycetota</taxon>
        <taxon>Actinomycetes</taxon>
        <taxon>Mycobacteriales</taxon>
        <taxon>Corynebacteriaceae</taxon>
        <taxon>Corynebacterium</taxon>
    </lineage>
</organism>
<feature type="transmembrane region" description="Helical" evidence="1">
    <location>
        <begin position="21"/>
        <end position="37"/>
    </location>
</feature>